<evidence type="ECO:0000256" key="3">
    <source>
        <dbReference type="ARBA" id="ARBA00022777"/>
    </source>
</evidence>
<accession>A0ABQ2P5X4</accession>
<dbReference type="CDD" id="cd17808">
    <property type="entry name" value="HipA_Ec_like"/>
    <property type="match status" value="1"/>
</dbReference>
<evidence type="ECO:0000259" key="5">
    <source>
        <dbReference type="Pfam" id="PF13657"/>
    </source>
</evidence>
<reference evidence="7" key="1">
    <citation type="journal article" date="2019" name="Int. J. Syst. Evol. Microbiol.">
        <title>The Global Catalogue of Microorganisms (GCM) 10K type strain sequencing project: providing services to taxonomists for standard genome sequencing and annotation.</title>
        <authorList>
            <consortium name="The Broad Institute Genomics Platform"/>
            <consortium name="The Broad Institute Genome Sequencing Center for Infectious Disease"/>
            <person name="Wu L."/>
            <person name="Ma J."/>
        </authorList>
    </citation>
    <scope>NUCLEOTIDE SEQUENCE [LARGE SCALE GENOMIC DNA]</scope>
    <source>
        <strain evidence="7">CGMCC 1.8859</strain>
    </source>
</reference>
<keyword evidence="2" id="KW-0808">Transferase</keyword>
<dbReference type="PANTHER" id="PTHR37419">
    <property type="entry name" value="SERINE/THREONINE-PROTEIN KINASE TOXIN HIPA"/>
    <property type="match status" value="1"/>
</dbReference>
<dbReference type="Pfam" id="PF13657">
    <property type="entry name" value="Couple_hipA"/>
    <property type="match status" value="1"/>
</dbReference>
<feature type="domain" description="HipA N-terminal subdomain 1" evidence="5">
    <location>
        <begin position="4"/>
        <end position="106"/>
    </location>
</feature>
<feature type="domain" description="HipA-like C-terminal" evidence="4">
    <location>
        <begin position="153"/>
        <end position="403"/>
    </location>
</feature>
<dbReference type="RefSeq" id="WP_188702489.1">
    <property type="nucleotide sequence ID" value="NZ_BMLX01000001.1"/>
</dbReference>
<gene>
    <name evidence="6" type="ORF">GCM10010970_07630</name>
</gene>
<sequence>MAELAVWVNGYRAGFWRTTPQGDEFQYDEAWLSEDNPLRRPLSLSLGFLPGNAPYKGARVRNFFDNLLPDSDRIRRRLASQHRLDSVDAFDLLRAIGRDCVGAIQLLPVDEIPADLRSIRGQPLTEAGVATVLRHALSAAPAALQDGAQELRISIAGAQEKTALLYHDGQWMLPQGSTPSTHILKLPMGELIVSDGTLDMRHSVENEWLCGQIMQAWGVPTATSEILHFEDRKVLSVARFDRRLARDGQWILRLPQEDFCQALGVNSLNKYTGQGGPDAEQINAVLSRPAADAADRVIFFQTLVIFWMLAAIDGHAKNFSLFLLAGSRYRLTPLYDVLSAHPVMGSGRGKYHESKVKLAMPVRGESGPHYLVSKIQARQWVHFGAHVLGLGTPRAMADMLATLAGQAGPVIAAVEGKLPADFPPQVASSIFKGLRKYADKLMLGLDVLAAS</sequence>
<comment type="similarity">
    <text evidence="1">Belongs to the HipA Ser/Thr kinase family.</text>
</comment>
<dbReference type="Pfam" id="PF07804">
    <property type="entry name" value="HipA_C"/>
    <property type="match status" value="1"/>
</dbReference>
<dbReference type="EMBL" id="BMLX01000001">
    <property type="protein sequence ID" value="GGP18835.1"/>
    <property type="molecule type" value="Genomic_DNA"/>
</dbReference>
<name>A0ABQ2P5X4_9NEIS</name>
<evidence type="ECO:0000259" key="4">
    <source>
        <dbReference type="Pfam" id="PF07804"/>
    </source>
</evidence>
<dbReference type="InterPro" id="IPR012893">
    <property type="entry name" value="HipA-like_C"/>
</dbReference>
<organism evidence="6 7">
    <name type="scientific">Silvimonas iriomotensis</name>
    <dbReference type="NCBI Taxonomy" id="449662"/>
    <lineage>
        <taxon>Bacteria</taxon>
        <taxon>Pseudomonadati</taxon>
        <taxon>Pseudomonadota</taxon>
        <taxon>Betaproteobacteria</taxon>
        <taxon>Neisseriales</taxon>
        <taxon>Chitinibacteraceae</taxon>
        <taxon>Silvimonas</taxon>
    </lineage>
</organism>
<comment type="caution">
    <text evidence="6">The sequence shown here is derived from an EMBL/GenBank/DDBJ whole genome shotgun (WGS) entry which is preliminary data.</text>
</comment>
<dbReference type="InterPro" id="IPR052028">
    <property type="entry name" value="HipA_Ser/Thr_kinase"/>
</dbReference>
<keyword evidence="7" id="KW-1185">Reference proteome</keyword>
<evidence type="ECO:0000313" key="7">
    <source>
        <dbReference type="Proteomes" id="UP000637267"/>
    </source>
</evidence>
<evidence type="ECO:0000313" key="6">
    <source>
        <dbReference type="EMBL" id="GGP18835.1"/>
    </source>
</evidence>
<dbReference type="PANTHER" id="PTHR37419:SF1">
    <property type="entry name" value="SERINE_THREONINE-PROTEIN KINASE TOXIN HIPA"/>
    <property type="match status" value="1"/>
</dbReference>
<evidence type="ECO:0000256" key="2">
    <source>
        <dbReference type="ARBA" id="ARBA00022679"/>
    </source>
</evidence>
<protein>
    <submittedName>
        <fullName evidence="6">Transcriptional regulator</fullName>
    </submittedName>
</protein>
<evidence type="ECO:0000256" key="1">
    <source>
        <dbReference type="ARBA" id="ARBA00010164"/>
    </source>
</evidence>
<keyword evidence="3" id="KW-0418">Kinase</keyword>
<dbReference type="NCBIfam" id="TIGR03071">
    <property type="entry name" value="couple_hipA"/>
    <property type="match status" value="1"/>
</dbReference>
<proteinExistence type="inferred from homology"/>
<dbReference type="Proteomes" id="UP000637267">
    <property type="component" value="Unassembled WGS sequence"/>
</dbReference>
<dbReference type="InterPro" id="IPR017508">
    <property type="entry name" value="HipA_N1"/>
</dbReference>